<protein>
    <recommendedName>
        <fullName evidence="8">Low-affinity inorganic phosphate transporter 1</fullName>
    </recommendedName>
</protein>
<name>A0A644ZD70_9ZZZZ</name>
<dbReference type="GO" id="GO:0016020">
    <property type="term" value="C:membrane"/>
    <property type="evidence" value="ECO:0007669"/>
    <property type="project" value="UniProtKB-SubCell"/>
</dbReference>
<dbReference type="GO" id="GO:0005315">
    <property type="term" value="F:phosphate transmembrane transporter activity"/>
    <property type="evidence" value="ECO:0007669"/>
    <property type="project" value="InterPro"/>
</dbReference>
<evidence type="ECO:0008006" key="8">
    <source>
        <dbReference type="Google" id="ProtNLM"/>
    </source>
</evidence>
<keyword evidence="5 6" id="KW-0472">Membrane</keyword>
<feature type="transmembrane region" description="Helical" evidence="6">
    <location>
        <begin position="37"/>
        <end position="56"/>
    </location>
</feature>
<comment type="subcellular location">
    <subcellularLocation>
        <location evidence="1">Membrane</location>
        <topology evidence="1">Multi-pass membrane protein</topology>
    </subcellularLocation>
</comment>
<evidence type="ECO:0000256" key="1">
    <source>
        <dbReference type="ARBA" id="ARBA00004141"/>
    </source>
</evidence>
<feature type="transmembrane region" description="Helical" evidence="6">
    <location>
        <begin position="77"/>
        <end position="95"/>
    </location>
</feature>
<proteinExistence type="predicted"/>
<comment type="caution">
    <text evidence="7">The sequence shown here is derived from an EMBL/GenBank/DDBJ whole genome shotgun (WGS) entry which is preliminary data.</text>
</comment>
<dbReference type="GO" id="GO:0035435">
    <property type="term" value="P:phosphate ion transmembrane transport"/>
    <property type="evidence" value="ECO:0007669"/>
    <property type="project" value="TreeGrafter"/>
</dbReference>
<feature type="transmembrane region" description="Helical" evidence="6">
    <location>
        <begin position="128"/>
        <end position="149"/>
    </location>
</feature>
<gene>
    <name evidence="7" type="ORF">SDC9_85450</name>
</gene>
<keyword evidence="3 6" id="KW-0812">Transmembrane</keyword>
<evidence type="ECO:0000313" key="7">
    <source>
        <dbReference type="EMBL" id="MPM38820.1"/>
    </source>
</evidence>
<evidence type="ECO:0000256" key="2">
    <source>
        <dbReference type="ARBA" id="ARBA00022448"/>
    </source>
</evidence>
<dbReference type="InterPro" id="IPR001204">
    <property type="entry name" value="Phos_transporter"/>
</dbReference>
<sequence>MAISHGAQDGQKFMGVLFLALTIGGVYQMPADGVMDIPFWIMLLCSLIMAVGTSVGGLRIIKAMGMDMVKLEKYQGFAAEMVASGSMLAATYFGIPLSTTNTKATAMMGAAAAKGMNRVNWRIAQDMVLAWVLTFPACLALGYLFATVFRQIF</sequence>
<reference evidence="7" key="1">
    <citation type="submission" date="2019-08" db="EMBL/GenBank/DDBJ databases">
        <authorList>
            <person name="Kucharzyk K."/>
            <person name="Murdoch R.W."/>
            <person name="Higgins S."/>
            <person name="Loffler F."/>
        </authorList>
    </citation>
    <scope>NUCLEOTIDE SEQUENCE</scope>
</reference>
<accession>A0A644ZD70</accession>
<feature type="transmembrane region" description="Helical" evidence="6">
    <location>
        <begin position="12"/>
        <end position="31"/>
    </location>
</feature>
<organism evidence="7">
    <name type="scientific">bioreactor metagenome</name>
    <dbReference type="NCBI Taxonomy" id="1076179"/>
    <lineage>
        <taxon>unclassified sequences</taxon>
        <taxon>metagenomes</taxon>
        <taxon>ecological metagenomes</taxon>
    </lineage>
</organism>
<evidence type="ECO:0000256" key="3">
    <source>
        <dbReference type="ARBA" id="ARBA00022692"/>
    </source>
</evidence>
<evidence type="ECO:0000256" key="4">
    <source>
        <dbReference type="ARBA" id="ARBA00022989"/>
    </source>
</evidence>
<dbReference type="EMBL" id="VSSQ01008418">
    <property type="protein sequence ID" value="MPM38820.1"/>
    <property type="molecule type" value="Genomic_DNA"/>
</dbReference>
<dbReference type="PANTHER" id="PTHR11101:SF80">
    <property type="entry name" value="PHOSPHATE TRANSPORTER"/>
    <property type="match status" value="1"/>
</dbReference>
<evidence type="ECO:0000256" key="5">
    <source>
        <dbReference type="ARBA" id="ARBA00023136"/>
    </source>
</evidence>
<evidence type="ECO:0000256" key="6">
    <source>
        <dbReference type="SAM" id="Phobius"/>
    </source>
</evidence>
<dbReference type="PANTHER" id="PTHR11101">
    <property type="entry name" value="PHOSPHATE TRANSPORTER"/>
    <property type="match status" value="1"/>
</dbReference>
<dbReference type="AlphaFoldDB" id="A0A644ZD70"/>
<keyword evidence="4 6" id="KW-1133">Transmembrane helix</keyword>
<keyword evidence="2" id="KW-0813">Transport</keyword>
<dbReference type="Pfam" id="PF01384">
    <property type="entry name" value="PHO4"/>
    <property type="match status" value="1"/>
</dbReference>